<name>A0AAD4LX08_9AGAM</name>
<sequence length="196" mass="21587">MFAKRLGFSAGPALLRRRALTRCFTCAISDHEWNLRTGRIIDVLVTTLPNFFANGLTSYIIIPTSPLPLAPLSEANSSGDRGDSVDQKVPLYSPSIRLEYAPPTALPAPLPRNFHVEAYYEAGLPLYLASAMFVRHTLNALYADLGVELCTLRRWSPPRVSSSPHSRELNVSIGLLVSGQARVTGQLAEWRVTQPN</sequence>
<accession>A0AAD4LX08</accession>
<reference evidence="1" key="1">
    <citation type="journal article" date="2022" name="New Phytol.">
        <title>Evolutionary transition to the ectomycorrhizal habit in the genomes of a hyperdiverse lineage of mushroom-forming fungi.</title>
        <authorList>
            <person name="Looney B."/>
            <person name="Miyauchi S."/>
            <person name="Morin E."/>
            <person name="Drula E."/>
            <person name="Courty P.E."/>
            <person name="Kohler A."/>
            <person name="Kuo A."/>
            <person name="LaButti K."/>
            <person name="Pangilinan J."/>
            <person name="Lipzen A."/>
            <person name="Riley R."/>
            <person name="Andreopoulos W."/>
            <person name="He G."/>
            <person name="Johnson J."/>
            <person name="Nolan M."/>
            <person name="Tritt A."/>
            <person name="Barry K.W."/>
            <person name="Grigoriev I.V."/>
            <person name="Nagy L.G."/>
            <person name="Hibbett D."/>
            <person name="Henrissat B."/>
            <person name="Matheny P.B."/>
            <person name="Labbe J."/>
            <person name="Martin F.M."/>
        </authorList>
    </citation>
    <scope>NUCLEOTIDE SEQUENCE</scope>
    <source>
        <strain evidence="1">BPL690</strain>
    </source>
</reference>
<organism evidence="1 2">
    <name type="scientific">Multifurca ochricompacta</name>
    <dbReference type="NCBI Taxonomy" id="376703"/>
    <lineage>
        <taxon>Eukaryota</taxon>
        <taxon>Fungi</taxon>
        <taxon>Dikarya</taxon>
        <taxon>Basidiomycota</taxon>
        <taxon>Agaricomycotina</taxon>
        <taxon>Agaricomycetes</taxon>
        <taxon>Russulales</taxon>
        <taxon>Russulaceae</taxon>
        <taxon>Multifurca</taxon>
    </lineage>
</organism>
<keyword evidence="2" id="KW-1185">Reference proteome</keyword>
<gene>
    <name evidence="1" type="ORF">B0F90DRAFT_1671744</name>
</gene>
<comment type="caution">
    <text evidence="1">The sequence shown here is derived from an EMBL/GenBank/DDBJ whole genome shotgun (WGS) entry which is preliminary data.</text>
</comment>
<proteinExistence type="predicted"/>
<evidence type="ECO:0000313" key="1">
    <source>
        <dbReference type="EMBL" id="KAI0290935.1"/>
    </source>
</evidence>
<dbReference type="Proteomes" id="UP001203297">
    <property type="component" value="Unassembled WGS sequence"/>
</dbReference>
<dbReference type="AlphaFoldDB" id="A0AAD4LX08"/>
<evidence type="ECO:0000313" key="2">
    <source>
        <dbReference type="Proteomes" id="UP001203297"/>
    </source>
</evidence>
<dbReference type="EMBL" id="WTXG01000192">
    <property type="protein sequence ID" value="KAI0290935.1"/>
    <property type="molecule type" value="Genomic_DNA"/>
</dbReference>
<protein>
    <submittedName>
        <fullName evidence="1">Uncharacterized protein</fullName>
    </submittedName>
</protein>